<sequence>MPHMEHFVKVYTSKSPYFGYSTTSRMEGLHSRIKAYLQNSSGDFSTGDYSQSTGRRMKKDRRMNYFGSK</sequence>
<keyword evidence="2" id="KW-1185">Reference proteome</keyword>
<evidence type="ECO:0000313" key="1">
    <source>
        <dbReference type="EMBL" id="CAH7688565.1"/>
    </source>
</evidence>
<organism evidence="1 2">
    <name type="scientific">Phakopsora pachyrhizi</name>
    <name type="common">Asian soybean rust disease fungus</name>
    <dbReference type="NCBI Taxonomy" id="170000"/>
    <lineage>
        <taxon>Eukaryota</taxon>
        <taxon>Fungi</taxon>
        <taxon>Dikarya</taxon>
        <taxon>Basidiomycota</taxon>
        <taxon>Pucciniomycotina</taxon>
        <taxon>Pucciniomycetes</taxon>
        <taxon>Pucciniales</taxon>
        <taxon>Phakopsoraceae</taxon>
        <taxon>Phakopsora</taxon>
    </lineage>
</organism>
<reference evidence="1" key="1">
    <citation type="submission" date="2022-06" db="EMBL/GenBank/DDBJ databases">
        <authorList>
            <consortium name="SYNGENTA / RWTH Aachen University"/>
        </authorList>
    </citation>
    <scope>NUCLEOTIDE SEQUENCE</scope>
</reference>
<dbReference type="AlphaFoldDB" id="A0AAV0BMS8"/>
<protein>
    <submittedName>
        <fullName evidence="1">Uncharacterized protein</fullName>
    </submittedName>
</protein>
<comment type="caution">
    <text evidence="1">The sequence shown here is derived from an EMBL/GenBank/DDBJ whole genome shotgun (WGS) entry which is preliminary data.</text>
</comment>
<dbReference type="EMBL" id="CALTRL010005990">
    <property type="protein sequence ID" value="CAH7688565.1"/>
    <property type="molecule type" value="Genomic_DNA"/>
</dbReference>
<proteinExistence type="predicted"/>
<name>A0AAV0BMS8_PHAPC</name>
<dbReference type="Proteomes" id="UP001153365">
    <property type="component" value="Unassembled WGS sequence"/>
</dbReference>
<gene>
    <name evidence="1" type="ORF">PPACK8108_LOCUS23534</name>
</gene>
<accession>A0AAV0BMS8</accession>
<evidence type="ECO:0000313" key="2">
    <source>
        <dbReference type="Proteomes" id="UP001153365"/>
    </source>
</evidence>